<dbReference type="InterPro" id="IPR036866">
    <property type="entry name" value="RibonucZ/Hydroxyglut_hydro"/>
</dbReference>
<evidence type="ECO:0000256" key="1">
    <source>
        <dbReference type="ARBA" id="ARBA00001947"/>
    </source>
</evidence>
<organism evidence="6">
    <name type="scientific">marine metagenome</name>
    <dbReference type="NCBI Taxonomy" id="408172"/>
    <lineage>
        <taxon>unclassified sequences</taxon>
        <taxon>metagenomes</taxon>
        <taxon>ecological metagenomes</taxon>
    </lineage>
</organism>
<dbReference type="Gene3D" id="3.60.15.10">
    <property type="entry name" value="Ribonuclease Z/Hydroxyacylglutathione hydrolase-like"/>
    <property type="match status" value="1"/>
</dbReference>
<dbReference type="AlphaFoldDB" id="A0A381NH15"/>
<evidence type="ECO:0000313" key="6">
    <source>
        <dbReference type="EMBL" id="SUZ53855.1"/>
    </source>
</evidence>
<comment type="cofactor">
    <cofactor evidence="1">
        <name>Zn(2+)</name>
        <dbReference type="ChEBI" id="CHEBI:29105"/>
    </cofactor>
</comment>
<dbReference type="PANTHER" id="PTHR46233:SF3">
    <property type="entry name" value="HYDROXYACYLGLUTATHIONE HYDROLASE GLOC"/>
    <property type="match status" value="1"/>
</dbReference>
<protein>
    <recommendedName>
        <fullName evidence="5">Metallo-beta-lactamase domain-containing protein</fullName>
    </recommendedName>
</protein>
<feature type="domain" description="Metallo-beta-lactamase" evidence="5">
    <location>
        <begin position="14"/>
        <end position="191"/>
    </location>
</feature>
<proteinExistence type="predicted"/>
<dbReference type="PANTHER" id="PTHR46233">
    <property type="entry name" value="HYDROXYACYLGLUTATHIONE HYDROLASE GLOC"/>
    <property type="match status" value="1"/>
</dbReference>
<evidence type="ECO:0000256" key="4">
    <source>
        <dbReference type="ARBA" id="ARBA00022833"/>
    </source>
</evidence>
<keyword evidence="3" id="KW-0378">Hydrolase</keyword>
<dbReference type="SMART" id="SM00849">
    <property type="entry name" value="Lactamase_B"/>
    <property type="match status" value="1"/>
</dbReference>
<accession>A0A381NH15</accession>
<evidence type="ECO:0000259" key="5">
    <source>
        <dbReference type="SMART" id="SM00849"/>
    </source>
</evidence>
<dbReference type="GO" id="GO:0046872">
    <property type="term" value="F:metal ion binding"/>
    <property type="evidence" value="ECO:0007669"/>
    <property type="project" value="UniProtKB-KW"/>
</dbReference>
<keyword evidence="2" id="KW-0479">Metal-binding</keyword>
<dbReference type="Pfam" id="PF00753">
    <property type="entry name" value="Lactamase_B"/>
    <property type="match status" value="1"/>
</dbReference>
<dbReference type="EMBL" id="UINC01000354">
    <property type="protein sequence ID" value="SUZ53855.1"/>
    <property type="molecule type" value="Genomic_DNA"/>
</dbReference>
<dbReference type="SUPFAM" id="SSF56281">
    <property type="entry name" value="Metallo-hydrolase/oxidoreductase"/>
    <property type="match status" value="1"/>
</dbReference>
<dbReference type="CDD" id="cd06262">
    <property type="entry name" value="metallo-hydrolase-like_MBL-fold"/>
    <property type="match status" value="1"/>
</dbReference>
<dbReference type="InterPro" id="IPR051453">
    <property type="entry name" value="MBL_Glyoxalase_II"/>
</dbReference>
<gene>
    <name evidence="6" type="ORF">METZ01_LOCUS6709</name>
</gene>
<reference evidence="6" key="1">
    <citation type="submission" date="2018-05" db="EMBL/GenBank/DDBJ databases">
        <authorList>
            <person name="Lanie J.A."/>
            <person name="Ng W.-L."/>
            <person name="Kazmierczak K.M."/>
            <person name="Andrzejewski T.M."/>
            <person name="Davidsen T.M."/>
            <person name="Wayne K.J."/>
            <person name="Tettelin H."/>
            <person name="Glass J.I."/>
            <person name="Rusch D."/>
            <person name="Podicherti R."/>
            <person name="Tsui H.-C.T."/>
            <person name="Winkler M.E."/>
        </authorList>
    </citation>
    <scope>NUCLEOTIDE SEQUENCE</scope>
</reference>
<dbReference type="InterPro" id="IPR001279">
    <property type="entry name" value="Metallo-B-lactamas"/>
</dbReference>
<name>A0A381NH15_9ZZZZ</name>
<evidence type="ECO:0000256" key="3">
    <source>
        <dbReference type="ARBA" id="ARBA00022801"/>
    </source>
</evidence>
<evidence type="ECO:0000256" key="2">
    <source>
        <dbReference type="ARBA" id="ARBA00022723"/>
    </source>
</evidence>
<sequence length="211" mass="23410">MAIVYKSFPVGPLQCNCTIIGNTDTGLGYVIDPGGDADTILETIRKLGLTIKGIFHTHAHLDHFLASAEIKDATQAPIYLHEADRFLWDTQEIQCQFFNIEYKPAPPPDYKIEDEQDLEHCAGKCIHTPGHTLGSVSFYFENEKVLVAGDTLFLGSVGRTDLPGGDFNTLKQSIQRKLYTLDEKTLVIPGHGSETTIGQEMTTNMFVKYNS</sequence>
<dbReference type="GO" id="GO:0016787">
    <property type="term" value="F:hydrolase activity"/>
    <property type="evidence" value="ECO:0007669"/>
    <property type="project" value="UniProtKB-KW"/>
</dbReference>
<keyword evidence="4" id="KW-0862">Zinc</keyword>